<accession>A0A917U7T2</accession>
<comment type="similarity">
    <text evidence="1">Belongs to the short-chain dehydrogenases/reductases (SDR) family.</text>
</comment>
<organism evidence="3 4">
    <name type="scientific">Dactylosporangium sucinum</name>
    <dbReference type="NCBI Taxonomy" id="1424081"/>
    <lineage>
        <taxon>Bacteria</taxon>
        <taxon>Bacillati</taxon>
        <taxon>Actinomycetota</taxon>
        <taxon>Actinomycetes</taxon>
        <taxon>Micromonosporales</taxon>
        <taxon>Micromonosporaceae</taxon>
        <taxon>Dactylosporangium</taxon>
    </lineage>
</organism>
<dbReference type="SUPFAM" id="SSF51735">
    <property type="entry name" value="NAD(P)-binding Rossmann-fold domains"/>
    <property type="match status" value="1"/>
</dbReference>
<comment type="caution">
    <text evidence="3">The sequence shown here is derived from an EMBL/GenBank/DDBJ whole genome shotgun (WGS) entry which is preliminary data.</text>
</comment>
<keyword evidence="2" id="KW-0560">Oxidoreductase</keyword>
<evidence type="ECO:0000256" key="2">
    <source>
        <dbReference type="ARBA" id="ARBA00023002"/>
    </source>
</evidence>
<dbReference type="PANTHER" id="PTHR24321">
    <property type="entry name" value="DEHYDROGENASES, SHORT CHAIN"/>
    <property type="match status" value="1"/>
</dbReference>
<dbReference type="PRINTS" id="PR00081">
    <property type="entry name" value="GDHRDH"/>
</dbReference>
<dbReference type="Proteomes" id="UP000642070">
    <property type="component" value="Unassembled WGS sequence"/>
</dbReference>
<dbReference type="InterPro" id="IPR020904">
    <property type="entry name" value="Sc_DH/Rdtase_CS"/>
</dbReference>
<keyword evidence="4" id="KW-1185">Reference proteome</keyword>
<dbReference type="EMBL" id="BMPI01000050">
    <property type="protein sequence ID" value="GGM64856.1"/>
    <property type="molecule type" value="Genomic_DNA"/>
</dbReference>
<dbReference type="AlphaFoldDB" id="A0A917U7T2"/>
<dbReference type="PANTHER" id="PTHR24321:SF8">
    <property type="entry name" value="ESTRADIOL 17-BETA-DEHYDROGENASE 8-RELATED"/>
    <property type="match status" value="1"/>
</dbReference>
<dbReference type="InterPro" id="IPR002347">
    <property type="entry name" value="SDR_fam"/>
</dbReference>
<dbReference type="FunFam" id="3.40.50.720:FF:000084">
    <property type="entry name" value="Short-chain dehydrogenase reductase"/>
    <property type="match status" value="1"/>
</dbReference>
<protein>
    <submittedName>
        <fullName evidence="3">Beta-ketoacyl-ACP reductase</fullName>
    </submittedName>
</protein>
<reference evidence="3" key="2">
    <citation type="submission" date="2020-09" db="EMBL/GenBank/DDBJ databases">
        <authorList>
            <person name="Sun Q."/>
            <person name="Ohkuma M."/>
        </authorList>
    </citation>
    <scope>NUCLEOTIDE SEQUENCE</scope>
    <source>
        <strain evidence="3">JCM 19831</strain>
    </source>
</reference>
<dbReference type="InterPro" id="IPR036291">
    <property type="entry name" value="NAD(P)-bd_dom_sf"/>
</dbReference>
<evidence type="ECO:0000256" key="1">
    <source>
        <dbReference type="ARBA" id="ARBA00006484"/>
    </source>
</evidence>
<dbReference type="RefSeq" id="WP_190255066.1">
    <property type="nucleotide sequence ID" value="NZ_BMPI01000050.1"/>
</dbReference>
<dbReference type="Gene3D" id="3.40.50.720">
    <property type="entry name" value="NAD(P)-binding Rossmann-like Domain"/>
    <property type="match status" value="1"/>
</dbReference>
<evidence type="ECO:0000313" key="4">
    <source>
        <dbReference type="Proteomes" id="UP000642070"/>
    </source>
</evidence>
<evidence type="ECO:0000313" key="3">
    <source>
        <dbReference type="EMBL" id="GGM64856.1"/>
    </source>
</evidence>
<gene>
    <name evidence="3" type="primary">fabG</name>
    <name evidence="3" type="ORF">GCM10007977_077880</name>
</gene>
<dbReference type="CDD" id="cd05233">
    <property type="entry name" value="SDR_c"/>
    <property type="match status" value="1"/>
</dbReference>
<name>A0A917U7T2_9ACTN</name>
<dbReference type="Pfam" id="PF13561">
    <property type="entry name" value="adh_short_C2"/>
    <property type="match status" value="1"/>
</dbReference>
<proteinExistence type="inferred from homology"/>
<sequence>MTTMVLRDEVAWISGGSSGIGLATASRLQALGARVAVLDVVASTDPNVAFAECDISSAAAVAEAARTLEGELGPPTILVACAAITGSAALSEFPDDLWRRLLDVNLTGTFQLVRKVFAGMCARRRGRIVLFSSDAAARPLSGHAGYAATKAAVIALGRVAATEGGPYGVTCNVISPGVVDTPAARRRWDSRDQLVHAVQNSPIRNLLGVVLDADDIAEAVAFLVSPASRHVTGQTLHVNAGGHLH</sequence>
<dbReference type="GO" id="GO:0016491">
    <property type="term" value="F:oxidoreductase activity"/>
    <property type="evidence" value="ECO:0007669"/>
    <property type="project" value="UniProtKB-KW"/>
</dbReference>
<reference evidence="3" key="1">
    <citation type="journal article" date="2014" name="Int. J. Syst. Evol. Microbiol.">
        <title>Complete genome sequence of Corynebacterium casei LMG S-19264T (=DSM 44701T), isolated from a smear-ripened cheese.</title>
        <authorList>
            <consortium name="US DOE Joint Genome Institute (JGI-PGF)"/>
            <person name="Walter F."/>
            <person name="Albersmeier A."/>
            <person name="Kalinowski J."/>
            <person name="Ruckert C."/>
        </authorList>
    </citation>
    <scope>NUCLEOTIDE SEQUENCE</scope>
    <source>
        <strain evidence="3">JCM 19831</strain>
    </source>
</reference>
<dbReference type="PROSITE" id="PS00061">
    <property type="entry name" value="ADH_SHORT"/>
    <property type="match status" value="1"/>
</dbReference>